<accession>A0ABP8WD89</accession>
<dbReference type="EMBL" id="BAABIM010000002">
    <property type="protein sequence ID" value="GAA4687322.1"/>
    <property type="molecule type" value="Genomic_DNA"/>
</dbReference>
<evidence type="ECO:0000256" key="1">
    <source>
        <dbReference type="SAM" id="Phobius"/>
    </source>
</evidence>
<sequence>MERAVLRIRQRDPFGALDAVVSVLFFFALASFAVFLALGLIGLLDGGRAQVHVAGLGDGETCLEVPNNNRYVPFTDTRRTPRAENAGISVTAEELRVCLDDATPTQEAAAAVAPVGSLVLGLGGLFLARRAIRAGRREGFSSLALANAVRLTGWFLVVMTIAWPVLAAVARQVALGPVGAESTWADILLEPPGHLGMAIMSLGVLTTAGLLRHAVRLQADVDATI</sequence>
<feature type="transmembrane region" description="Helical" evidence="1">
    <location>
        <begin position="149"/>
        <end position="173"/>
    </location>
</feature>
<feature type="transmembrane region" description="Helical" evidence="1">
    <location>
        <begin position="108"/>
        <end position="128"/>
    </location>
</feature>
<protein>
    <recommendedName>
        <fullName evidence="4">DUF2975 domain-containing protein</fullName>
    </recommendedName>
</protein>
<keyword evidence="1" id="KW-0472">Membrane</keyword>
<feature type="transmembrane region" description="Helical" evidence="1">
    <location>
        <begin position="193"/>
        <end position="211"/>
    </location>
</feature>
<comment type="caution">
    <text evidence="2">The sequence shown here is derived from an EMBL/GenBank/DDBJ whole genome shotgun (WGS) entry which is preliminary data.</text>
</comment>
<gene>
    <name evidence="2" type="ORF">GCM10023226_26480</name>
</gene>
<keyword evidence="3" id="KW-1185">Reference proteome</keyword>
<organism evidence="2 3">
    <name type="scientific">Nocardioides nanhaiensis</name>
    <dbReference type="NCBI Taxonomy" id="1476871"/>
    <lineage>
        <taxon>Bacteria</taxon>
        <taxon>Bacillati</taxon>
        <taxon>Actinomycetota</taxon>
        <taxon>Actinomycetes</taxon>
        <taxon>Propionibacteriales</taxon>
        <taxon>Nocardioidaceae</taxon>
        <taxon>Nocardioides</taxon>
    </lineage>
</organism>
<feature type="transmembrane region" description="Helical" evidence="1">
    <location>
        <begin position="20"/>
        <end position="44"/>
    </location>
</feature>
<evidence type="ECO:0008006" key="4">
    <source>
        <dbReference type="Google" id="ProtNLM"/>
    </source>
</evidence>
<keyword evidence="1" id="KW-0812">Transmembrane</keyword>
<proteinExistence type="predicted"/>
<name>A0ABP8WD89_9ACTN</name>
<reference evidence="3" key="1">
    <citation type="journal article" date="2019" name="Int. J. Syst. Evol. Microbiol.">
        <title>The Global Catalogue of Microorganisms (GCM) 10K type strain sequencing project: providing services to taxonomists for standard genome sequencing and annotation.</title>
        <authorList>
            <consortium name="The Broad Institute Genomics Platform"/>
            <consortium name="The Broad Institute Genome Sequencing Center for Infectious Disease"/>
            <person name="Wu L."/>
            <person name="Ma J."/>
        </authorList>
    </citation>
    <scope>NUCLEOTIDE SEQUENCE [LARGE SCALE GENOMIC DNA]</scope>
    <source>
        <strain evidence="3">JCM 18127</strain>
    </source>
</reference>
<evidence type="ECO:0000313" key="2">
    <source>
        <dbReference type="EMBL" id="GAA4687322.1"/>
    </source>
</evidence>
<evidence type="ECO:0000313" key="3">
    <source>
        <dbReference type="Proteomes" id="UP001500621"/>
    </source>
</evidence>
<keyword evidence="1" id="KW-1133">Transmembrane helix</keyword>
<dbReference type="Proteomes" id="UP001500621">
    <property type="component" value="Unassembled WGS sequence"/>
</dbReference>